<dbReference type="InterPro" id="IPR000989">
    <property type="entry name" value="Rep"/>
</dbReference>
<keyword evidence="5" id="KW-1185">Reference proteome</keyword>
<evidence type="ECO:0000256" key="1">
    <source>
        <dbReference type="ARBA" id="ARBA00008909"/>
    </source>
</evidence>
<accession>A0A3M0CRG6</accession>
<organism evidence="4 5">
    <name type="scientific">Eilatimonas milleporae</name>
    <dbReference type="NCBI Taxonomy" id="911205"/>
    <lineage>
        <taxon>Bacteria</taxon>
        <taxon>Pseudomonadati</taxon>
        <taxon>Pseudomonadota</taxon>
        <taxon>Alphaproteobacteria</taxon>
        <taxon>Kordiimonadales</taxon>
        <taxon>Kordiimonadaceae</taxon>
        <taxon>Eilatimonas</taxon>
    </lineage>
</organism>
<name>A0A3M0CRG6_9PROT</name>
<gene>
    <name evidence="4" type="ORF">BXY39_0635</name>
</gene>
<feature type="compositionally biased region" description="Low complexity" evidence="3">
    <location>
        <begin position="406"/>
        <end position="415"/>
    </location>
</feature>
<comment type="caution">
    <text evidence="4">The sequence shown here is derived from an EMBL/GenBank/DDBJ whole genome shotgun (WGS) entry which is preliminary data.</text>
</comment>
<dbReference type="Proteomes" id="UP000271227">
    <property type="component" value="Unassembled WGS sequence"/>
</dbReference>
<evidence type="ECO:0000313" key="5">
    <source>
        <dbReference type="Proteomes" id="UP000271227"/>
    </source>
</evidence>
<feature type="region of interest" description="Disordered" evidence="3">
    <location>
        <begin position="370"/>
        <end position="389"/>
    </location>
</feature>
<dbReference type="OrthoDB" id="5146336at2"/>
<proteinExistence type="inferred from homology"/>
<dbReference type="EMBL" id="REFR01000009">
    <property type="protein sequence ID" value="RMB12144.1"/>
    <property type="molecule type" value="Genomic_DNA"/>
</dbReference>
<evidence type="ECO:0000256" key="2">
    <source>
        <dbReference type="ARBA" id="ARBA00022705"/>
    </source>
</evidence>
<dbReference type="RefSeq" id="WP_121937346.1">
    <property type="nucleotide sequence ID" value="NZ_REFR01000009.1"/>
</dbReference>
<dbReference type="GO" id="GO:0006260">
    <property type="term" value="P:DNA replication"/>
    <property type="evidence" value="ECO:0007669"/>
    <property type="project" value="UniProtKB-KW"/>
</dbReference>
<protein>
    <submittedName>
        <fullName evidence="4">Uncharacterized protein</fullName>
    </submittedName>
</protein>
<feature type="region of interest" description="Disordered" evidence="3">
    <location>
        <begin position="400"/>
        <end position="424"/>
    </location>
</feature>
<dbReference type="Pfam" id="PF01446">
    <property type="entry name" value="Rep_1"/>
    <property type="match status" value="1"/>
</dbReference>
<dbReference type="AlphaFoldDB" id="A0A3M0CRG6"/>
<comment type="similarity">
    <text evidence="1">Belongs to the Gram-positive plasmids replication protein type 1 family.</text>
</comment>
<keyword evidence="2" id="KW-0235">DNA replication</keyword>
<evidence type="ECO:0000256" key="3">
    <source>
        <dbReference type="SAM" id="MobiDB-lite"/>
    </source>
</evidence>
<dbReference type="GO" id="GO:0003677">
    <property type="term" value="F:DNA binding"/>
    <property type="evidence" value="ECO:0007669"/>
    <property type="project" value="InterPro"/>
</dbReference>
<sequence length="424" mass="47171">MTRPLESIASSVESIASSVAAEESLRSKRHRLRRVASKLLPHERVKGCGHKRTSQTVDVHRSATGAHFVGVETCGSVWHCPVCAAKVAEKRREEVATAIEGAKDEGGASYMLTLTMCHDRADKLAFLKEIIANSWRAVQNRRAYRALKARLSVRGTVRALEVTHGKANGWHPHLHILFVAKRPLCEHEIEETRLALYEIWSDVLGKRADRYVALDALDFRPAHASDYVTKWGADRELVKGQQKDGHGSRTPWQLLEDYQKGDRWAGRLFKEYAHAFKGARQLTWSKGLKDHFCIGEISDEEAAQKAEEASPELPLSDGMKEGRIGTLDARTFDAVYRLNLTASVLDAAHEGGWQGVCDLLSRHGLKNALDDSWSMPQPPKPSKPSHPKYYVKCSKEDFLGDLPVHGPGNTPNNTGGRPGEFPKP</sequence>
<reference evidence="4 5" key="1">
    <citation type="submission" date="2018-10" db="EMBL/GenBank/DDBJ databases">
        <title>Genomic Encyclopedia of Archaeal and Bacterial Type Strains, Phase II (KMG-II): from individual species to whole genera.</title>
        <authorList>
            <person name="Goeker M."/>
        </authorList>
    </citation>
    <scope>NUCLEOTIDE SEQUENCE [LARGE SCALE GENOMIC DNA]</scope>
    <source>
        <strain evidence="4 5">DSM 25217</strain>
    </source>
</reference>
<evidence type="ECO:0000313" key="4">
    <source>
        <dbReference type="EMBL" id="RMB12144.1"/>
    </source>
</evidence>
<dbReference type="InParanoid" id="A0A3M0CRG6"/>